<dbReference type="EMBL" id="QJKK01000010">
    <property type="protein sequence ID" value="RAL22031.1"/>
    <property type="molecule type" value="Genomic_DNA"/>
</dbReference>
<reference evidence="6 7" key="2">
    <citation type="submission" date="2018-06" db="EMBL/GenBank/DDBJ databases">
        <authorList>
            <person name="Zhirakovskaya E."/>
        </authorList>
    </citation>
    <scope>NUCLEOTIDE SEQUENCE [LARGE SCALE GENOMIC DNA]</scope>
    <source>
        <strain evidence="6 7">FBKL4.011</strain>
    </source>
</reference>
<comment type="similarity">
    <text evidence="1">Belongs to the acetyltransferase family. RimI subfamily.</text>
</comment>
<evidence type="ECO:0000313" key="7">
    <source>
        <dbReference type="Proteomes" id="UP000251213"/>
    </source>
</evidence>
<dbReference type="CDD" id="cd04301">
    <property type="entry name" value="NAT_SF"/>
    <property type="match status" value="1"/>
</dbReference>
<dbReference type="InterPro" id="IPR000182">
    <property type="entry name" value="GNAT_dom"/>
</dbReference>
<gene>
    <name evidence="6" type="primary">rimI</name>
    <name evidence="6" type="ORF">DL897_14565</name>
</gene>
<evidence type="ECO:0000256" key="3">
    <source>
        <dbReference type="ARBA" id="ARBA00022679"/>
    </source>
</evidence>
<comment type="caution">
    <text evidence="6">The sequence shown here is derived from an EMBL/GenBank/DDBJ whole genome shotgun (WGS) entry which is preliminary data.</text>
</comment>
<dbReference type="PANTHER" id="PTHR43420">
    <property type="entry name" value="ACETYLTRANSFERASE"/>
    <property type="match status" value="1"/>
</dbReference>
<sequence>MSYQNEKIAFRPMEVSDLSSILDVEVNSFSAPWPKQAFYNELVRNQFAHYTVVTINDKVIGYCGLWIILDEAHITNIAIHPNYRGKGLGEATLMYVMETAKMLGANKMTLEVRVSNHIAQSLYKKMGFVPSGIRPKYYSDNQEDALIMWVTFNEKKAKSSTRD</sequence>
<dbReference type="SUPFAM" id="SSF55729">
    <property type="entry name" value="Acyl-CoA N-acyltransferases (Nat)"/>
    <property type="match status" value="1"/>
</dbReference>
<organism evidence="6 7">
    <name type="scientific">Thermoflavimicrobium daqui</name>
    <dbReference type="NCBI Taxonomy" id="2137476"/>
    <lineage>
        <taxon>Bacteria</taxon>
        <taxon>Bacillati</taxon>
        <taxon>Bacillota</taxon>
        <taxon>Bacilli</taxon>
        <taxon>Bacillales</taxon>
        <taxon>Thermoactinomycetaceae</taxon>
        <taxon>Thermoflavimicrobium</taxon>
    </lineage>
</organism>
<dbReference type="Gene3D" id="3.40.630.30">
    <property type="match status" value="1"/>
</dbReference>
<dbReference type="InterPro" id="IPR006464">
    <property type="entry name" value="AcTrfase_RimI/Ard1"/>
</dbReference>
<dbReference type="InterPro" id="IPR050680">
    <property type="entry name" value="YpeA/RimI_acetyltransf"/>
</dbReference>
<keyword evidence="7" id="KW-1185">Reference proteome</keyword>
<evidence type="ECO:0000256" key="2">
    <source>
        <dbReference type="ARBA" id="ARBA00022490"/>
    </source>
</evidence>
<dbReference type="OrthoDB" id="9794566at2"/>
<dbReference type="InterPro" id="IPR016181">
    <property type="entry name" value="Acyl_CoA_acyltransferase"/>
</dbReference>
<dbReference type="AlphaFoldDB" id="A0A364K1X9"/>
<dbReference type="RefSeq" id="WP_113659874.1">
    <property type="nucleotide sequence ID" value="NZ_KZ845672.1"/>
</dbReference>
<keyword evidence="3 6" id="KW-0808">Transferase</keyword>
<dbReference type="Pfam" id="PF00583">
    <property type="entry name" value="Acetyltransf_1"/>
    <property type="match status" value="1"/>
</dbReference>
<keyword evidence="2" id="KW-0963">Cytoplasm</keyword>
<name>A0A364K1X9_9BACL</name>
<evidence type="ECO:0000313" key="6">
    <source>
        <dbReference type="EMBL" id="RAL22031.1"/>
    </source>
</evidence>
<evidence type="ECO:0000256" key="1">
    <source>
        <dbReference type="ARBA" id="ARBA00005395"/>
    </source>
</evidence>
<dbReference type="PROSITE" id="PS51186">
    <property type="entry name" value="GNAT"/>
    <property type="match status" value="1"/>
</dbReference>
<dbReference type="PANTHER" id="PTHR43420:SF44">
    <property type="entry name" value="ACETYLTRANSFERASE YPEA"/>
    <property type="match status" value="1"/>
</dbReference>
<dbReference type="NCBIfam" id="TIGR01575">
    <property type="entry name" value="rimI"/>
    <property type="match status" value="1"/>
</dbReference>
<evidence type="ECO:0000259" key="5">
    <source>
        <dbReference type="PROSITE" id="PS51186"/>
    </source>
</evidence>
<protein>
    <submittedName>
        <fullName evidence="6">Ribosomal-protein-alanine N-acetyltransferase</fullName>
    </submittedName>
</protein>
<proteinExistence type="inferred from homology"/>
<accession>A0A364K1X9</accession>
<dbReference type="Proteomes" id="UP000251213">
    <property type="component" value="Unassembled WGS sequence"/>
</dbReference>
<dbReference type="GO" id="GO:0008080">
    <property type="term" value="F:N-acetyltransferase activity"/>
    <property type="evidence" value="ECO:0007669"/>
    <property type="project" value="InterPro"/>
</dbReference>
<reference evidence="6 7" key="1">
    <citation type="submission" date="2018-06" db="EMBL/GenBank/DDBJ databases">
        <title>Thermoflavimicrobium daqus sp. nov., a thermophilic microbe isolated from Moutai-flavour Daqu.</title>
        <authorList>
            <person name="Wang X."/>
            <person name="Zhou H."/>
        </authorList>
    </citation>
    <scope>NUCLEOTIDE SEQUENCE [LARGE SCALE GENOMIC DNA]</scope>
    <source>
        <strain evidence="6 7">FBKL4.011</strain>
    </source>
</reference>
<feature type="domain" description="N-acetyltransferase" evidence="5">
    <location>
        <begin position="8"/>
        <end position="153"/>
    </location>
</feature>
<evidence type="ECO:0000256" key="4">
    <source>
        <dbReference type="ARBA" id="ARBA00023315"/>
    </source>
</evidence>
<keyword evidence="4" id="KW-0012">Acyltransferase</keyword>